<evidence type="ECO:0000313" key="1">
    <source>
        <dbReference type="EMBL" id="EEP77860.1"/>
    </source>
</evidence>
<organism evidence="1 2">
    <name type="scientific">Uncinocarpus reesii (strain UAMH 1704)</name>
    <dbReference type="NCBI Taxonomy" id="336963"/>
    <lineage>
        <taxon>Eukaryota</taxon>
        <taxon>Fungi</taxon>
        <taxon>Dikarya</taxon>
        <taxon>Ascomycota</taxon>
        <taxon>Pezizomycotina</taxon>
        <taxon>Eurotiomycetes</taxon>
        <taxon>Eurotiomycetidae</taxon>
        <taxon>Onygenales</taxon>
        <taxon>Onygenaceae</taxon>
        <taxon>Uncinocarpus</taxon>
    </lineage>
</organism>
<accession>C4JHM3</accession>
<sequence length="124" mass="14483">MRSTEKRDYRYNRYISVCLEYNKCIYSDNDEKLLPSSGADLPSPEDTQLTARAGDKLIPCRERTSSKIVSNEERFVPKLCRAQQIFISQTSRFVVWSQQTWRGSISTQAKEEFHARRISAQRLD</sequence>
<dbReference type="InParanoid" id="C4JHM3"/>
<evidence type="ECO:0000313" key="2">
    <source>
        <dbReference type="Proteomes" id="UP000002058"/>
    </source>
</evidence>
<dbReference type="Proteomes" id="UP000002058">
    <property type="component" value="Unassembled WGS sequence"/>
</dbReference>
<gene>
    <name evidence="1" type="ORF">UREG_02709</name>
</gene>
<proteinExistence type="predicted"/>
<dbReference type="AlphaFoldDB" id="C4JHM3"/>
<dbReference type="HOGENOM" id="CLU_2005595_0_0_1"/>
<dbReference type="KEGG" id="ure:UREG_02709"/>
<reference evidence="2" key="1">
    <citation type="journal article" date="2009" name="Genome Res.">
        <title>Comparative genomic analyses of the human fungal pathogens Coccidioides and their relatives.</title>
        <authorList>
            <person name="Sharpton T.J."/>
            <person name="Stajich J.E."/>
            <person name="Rounsley S.D."/>
            <person name="Gardner M.J."/>
            <person name="Wortman J.R."/>
            <person name="Jordar V.S."/>
            <person name="Maiti R."/>
            <person name="Kodira C.D."/>
            <person name="Neafsey D.E."/>
            <person name="Zeng Q."/>
            <person name="Hung C.-Y."/>
            <person name="McMahan C."/>
            <person name="Muszewska A."/>
            <person name="Grynberg M."/>
            <person name="Mandel M.A."/>
            <person name="Kellner E.M."/>
            <person name="Barker B.M."/>
            <person name="Galgiani J.N."/>
            <person name="Orbach M.J."/>
            <person name="Kirkland T.N."/>
            <person name="Cole G.T."/>
            <person name="Henn M.R."/>
            <person name="Birren B.W."/>
            <person name="Taylor J.W."/>
        </authorList>
    </citation>
    <scope>NUCLEOTIDE SEQUENCE [LARGE SCALE GENOMIC DNA]</scope>
    <source>
        <strain evidence="2">UAMH 1704</strain>
    </source>
</reference>
<dbReference type="RefSeq" id="XP_002543193.1">
    <property type="nucleotide sequence ID" value="XM_002543147.1"/>
</dbReference>
<dbReference type="VEuPathDB" id="FungiDB:UREG_02709"/>
<keyword evidence="2" id="KW-1185">Reference proteome</keyword>
<protein>
    <submittedName>
        <fullName evidence="1">Uncharacterized protein</fullName>
    </submittedName>
</protein>
<dbReference type="GeneID" id="8437494"/>
<dbReference type="EMBL" id="CH476615">
    <property type="protein sequence ID" value="EEP77860.1"/>
    <property type="molecule type" value="Genomic_DNA"/>
</dbReference>
<name>C4JHM3_UNCRE</name>